<dbReference type="PANTHER" id="PTHR31973">
    <property type="entry name" value="POLYPROTEIN, PUTATIVE-RELATED"/>
    <property type="match status" value="1"/>
</dbReference>
<feature type="region of interest" description="Disordered" evidence="4">
    <location>
        <begin position="150"/>
        <end position="184"/>
    </location>
</feature>
<evidence type="ECO:0000313" key="8">
    <source>
        <dbReference type="Proteomes" id="UP001428341"/>
    </source>
</evidence>
<dbReference type="EMBL" id="JBCGBO010000025">
    <property type="protein sequence ID" value="KAK9175831.1"/>
    <property type="molecule type" value="Genomic_DNA"/>
</dbReference>
<feature type="domain" description="MULE transposase" evidence="6">
    <location>
        <begin position="390"/>
        <end position="484"/>
    </location>
</feature>
<dbReference type="Pfam" id="PF10551">
    <property type="entry name" value="MULE"/>
    <property type="match status" value="1"/>
</dbReference>
<dbReference type="InterPro" id="IPR018289">
    <property type="entry name" value="MULE_transposase_dom"/>
</dbReference>
<feature type="compositionally biased region" description="Basic and acidic residues" evidence="4">
    <location>
        <begin position="158"/>
        <end position="169"/>
    </location>
</feature>
<keyword evidence="8" id="KW-1185">Reference proteome</keyword>
<dbReference type="InterPro" id="IPR001207">
    <property type="entry name" value="Transposase_mutator"/>
</dbReference>
<dbReference type="Proteomes" id="UP001428341">
    <property type="component" value="Unassembled WGS sequence"/>
</dbReference>
<evidence type="ECO:0000256" key="3">
    <source>
        <dbReference type="ARBA" id="ARBA00023172"/>
    </source>
</evidence>
<sequence>MLPIQLHIIYKGKNHCKGLIEPDECNLLQLKNEVVKITSEDGLTTPESVQLLVTSLKNNVEVIVDTDAMLRIMFTAHDLLQVPVFKVSVLPTLRLDLELGGVIQSMLHALGVQLSAEQVAWVNESGNEPLSRPRGIHGPQTNLAENVGCETDADEDESPSKSEGKDVRNENVQQNVDDNDDDDWLSDFEKEFATDDPQFLANTSNSDFNLGTTQLKDYIEVHMYKPRNDGKHRLRLGDMFDDVDHFRKVLGEVMVDKSFEITKVYNDRRRFYDKCKTDGCLWYVVGGKIMGNGGFVIKELQNKHDCRQTEMLVNVTSKWIAEKIKSKVVVDPHVKISVLHEFMQETFGVRIGNLKLYRARERARTDIHGDHARGYEDLFQYAAVILKPYIGLDGCHLKSKYGGVLLAAVSMDANNGMVPLAIAVCEIENTETWTWFLEILHLYFDNGSDQITFCSDRQKGLLGAIRNTWPTAFHRPCARHIYSNFSKDHPRVTLRNLFWRAVSSTNKFNHAAAMEKLKKEKLEAWQWLERELGGFTWSRYEYDNNCKVDRTSNNTSECFNSSILPYREKPCLTMLEEIRCMFMTLFTERIKEAQSWSNIPPRVKKGIR</sequence>
<accession>A0AAP0LIR1</accession>
<dbReference type="PROSITE" id="PS01007">
    <property type="entry name" value="TRANSPOSASE_MUTATOR"/>
    <property type="match status" value="1"/>
</dbReference>
<evidence type="ECO:0008006" key="9">
    <source>
        <dbReference type="Google" id="ProtNLM"/>
    </source>
</evidence>
<dbReference type="GO" id="GO:0004803">
    <property type="term" value="F:transposase activity"/>
    <property type="evidence" value="ECO:0007669"/>
    <property type="project" value="InterPro"/>
</dbReference>
<evidence type="ECO:0000256" key="2">
    <source>
        <dbReference type="ARBA" id="ARBA00023125"/>
    </source>
</evidence>
<dbReference type="AlphaFoldDB" id="A0AAP0LIR1"/>
<evidence type="ECO:0000256" key="4">
    <source>
        <dbReference type="SAM" id="MobiDB-lite"/>
    </source>
</evidence>
<dbReference type="Pfam" id="PF03108">
    <property type="entry name" value="DBD_Tnp_Mut"/>
    <property type="match status" value="1"/>
</dbReference>
<protein>
    <recommendedName>
        <fullName evidence="9">Transposase</fullName>
    </recommendedName>
</protein>
<feature type="domain" description="Transposase MuDR plant" evidence="5">
    <location>
        <begin position="233"/>
        <end position="288"/>
    </location>
</feature>
<dbReference type="InterPro" id="IPR004332">
    <property type="entry name" value="Transposase_MuDR"/>
</dbReference>
<dbReference type="GO" id="GO:0003677">
    <property type="term" value="F:DNA binding"/>
    <property type="evidence" value="ECO:0007669"/>
    <property type="project" value="UniProtKB-KW"/>
</dbReference>
<proteinExistence type="predicted"/>
<comment type="caution">
    <text evidence="7">The sequence shown here is derived from an EMBL/GenBank/DDBJ whole genome shotgun (WGS) entry which is preliminary data.</text>
</comment>
<name>A0AAP0LIR1_9ROSI</name>
<evidence type="ECO:0000313" key="7">
    <source>
        <dbReference type="EMBL" id="KAK9175831.1"/>
    </source>
</evidence>
<keyword evidence="3" id="KW-0233">DNA recombination</keyword>
<dbReference type="GO" id="GO:0006313">
    <property type="term" value="P:DNA transposition"/>
    <property type="evidence" value="ECO:0007669"/>
    <property type="project" value="InterPro"/>
</dbReference>
<organism evidence="7 8">
    <name type="scientific">Citrus x changshan-huyou</name>
    <dbReference type="NCBI Taxonomy" id="2935761"/>
    <lineage>
        <taxon>Eukaryota</taxon>
        <taxon>Viridiplantae</taxon>
        <taxon>Streptophyta</taxon>
        <taxon>Embryophyta</taxon>
        <taxon>Tracheophyta</taxon>
        <taxon>Spermatophyta</taxon>
        <taxon>Magnoliopsida</taxon>
        <taxon>eudicotyledons</taxon>
        <taxon>Gunneridae</taxon>
        <taxon>Pentapetalae</taxon>
        <taxon>rosids</taxon>
        <taxon>malvids</taxon>
        <taxon>Sapindales</taxon>
        <taxon>Rutaceae</taxon>
        <taxon>Aurantioideae</taxon>
        <taxon>Citrus</taxon>
    </lineage>
</organism>
<gene>
    <name evidence="7" type="ORF">WN944_027841</name>
</gene>
<keyword evidence="1" id="KW-0815">Transposition</keyword>
<keyword evidence="2" id="KW-0238">DNA-binding</keyword>
<evidence type="ECO:0000259" key="5">
    <source>
        <dbReference type="Pfam" id="PF03108"/>
    </source>
</evidence>
<evidence type="ECO:0000259" key="6">
    <source>
        <dbReference type="Pfam" id="PF10551"/>
    </source>
</evidence>
<dbReference type="PANTHER" id="PTHR31973:SF187">
    <property type="entry name" value="MUTATOR TRANSPOSASE MUDRA PROTEIN"/>
    <property type="match status" value="1"/>
</dbReference>
<evidence type="ECO:0000256" key="1">
    <source>
        <dbReference type="ARBA" id="ARBA00022578"/>
    </source>
</evidence>
<reference evidence="7 8" key="1">
    <citation type="submission" date="2024-05" db="EMBL/GenBank/DDBJ databases">
        <title>Haplotype-resolved chromosome-level genome assembly of Huyou (Citrus changshanensis).</title>
        <authorList>
            <person name="Miao C."/>
            <person name="Chen W."/>
            <person name="Wu Y."/>
            <person name="Wang L."/>
            <person name="Zhao S."/>
            <person name="Grierson D."/>
            <person name="Xu C."/>
            <person name="Chen K."/>
        </authorList>
    </citation>
    <scope>NUCLEOTIDE SEQUENCE [LARGE SCALE GENOMIC DNA]</scope>
    <source>
        <strain evidence="7">01-14</strain>
        <tissue evidence="7">Leaf</tissue>
    </source>
</reference>